<protein>
    <recommendedName>
        <fullName evidence="2">Outer membrane lipoprotein BamD-like domain-containing protein</fullName>
    </recommendedName>
</protein>
<proteinExistence type="predicted"/>
<comment type="caution">
    <text evidence="1">The sequence shown here is derived from an EMBL/GenBank/DDBJ whole genome shotgun (WGS) entry which is preliminary data.</text>
</comment>
<dbReference type="EMBL" id="BARV01038125">
    <property type="protein sequence ID" value="GAI57369.1"/>
    <property type="molecule type" value="Genomic_DNA"/>
</dbReference>
<feature type="non-terminal residue" evidence="1">
    <location>
        <position position="1"/>
    </location>
</feature>
<evidence type="ECO:0008006" key="2">
    <source>
        <dbReference type="Google" id="ProtNLM"/>
    </source>
</evidence>
<name>X1RPA6_9ZZZZ</name>
<accession>X1RPA6</accession>
<reference evidence="1" key="1">
    <citation type="journal article" date="2014" name="Front. Microbiol.">
        <title>High frequency of phylogenetically diverse reductive dehalogenase-homologous genes in deep subseafloor sedimentary metagenomes.</title>
        <authorList>
            <person name="Kawai M."/>
            <person name="Futagami T."/>
            <person name="Toyoda A."/>
            <person name="Takaki Y."/>
            <person name="Nishi S."/>
            <person name="Hori S."/>
            <person name="Arai W."/>
            <person name="Tsubouchi T."/>
            <person name="Morono Y."/>
            <person name="Uchiyama I."/>
            <person name="Ito T."/>
            <person name="Fujiyama A."/>
            <person name="Inagaki F."/>
            <person name="Takami H."/>
        </authorList>
    </citation>
    <scope>NUCLEOTIDE SEQUENCE</scope>
    <source>
        <strain evidence="1">Expedition CK06-06</strain>
    </source>
</reference>
<sequence>VQKKQYAEALNKYETVVEDYPDSSWASKENAKTICEPVMFRGKRDEKKEATVVLAKACNADVNELLPYLQEKTTVIMYYALLKIGDPTTIEVLKEALNKFGNKDMAVDYLNCGNEELESAAESWARRHGYRVVTVTGYTPRTWGTGL</sequence>
<dbReference type="AlphaFoldDB" id="X1RPA6"/>
<gene>
    <name evidence="1" type="ORF">S06H3_58821</name>
</gene>
<evidence type="ECO:0000313" key="1">
    <source>
        <dbReference type="EMBL" id="GAI57369.1"/>
    </source>
</evidence>
<organism evidence="1">
    <name type="scientific">marine sediment metagenome</name>
    <dbReference type="NCBI Taxonomy" id="412755"/>
    <lineage>
        <taxon>unclassified sequences</taxon>
        <taxon>metagenomes</taxon>
        <taxon>ecological metagenomes</taxon>
    </lineage>
</organism>